<comment type="caution">
    <text evidence="3">The sequence shown here is derived from an EMBL/GenBank/DDBJ whole genome shotgun (WGS) entry which is preliminary data.</text>
</comment>
<dbReference type="EMBL" id="JBHTIW010000002">
    <property type="protein sequence ID" value="MFD0919033.1"/>
    <property type="molecule type" value="Genomic_DNA"/>
</dbReference>
<proteinExistence type="predicted"/>
<accession>A0ABW3FMD5</accession>
<reference evidence="4" key="1">
    <citation type="journal article" date="2019" name="Int. J. Syst. Evol. Microbiol.">
        <title>The Global Catalogue of Microorganisms (GCM) 10K type strain sequencing project: providing services to taxonomists for standard genome sequencing and annotation.</title>
        <authorList>
            <consortium name="The Broad Institute Genomics Platform"/>
            <consortium name="The Broad Institute Genome Sequencing Center for Infectious Disease"/>
            <person name="Wu L."/>
            <person name="Ma J."/>
        </authorList>
    </citation>
    <scope>NUCLEOTIDE SEQUENCE [LARGE SCALE GENOMIC DNA]</scope>
    <source>
        <strain evidence="4">CCUG 56401</strain>
    </source>
</reference>
<evidence type="ECO:0000259" key="2">
    <source>
        <dbReference type="Pfam" id="PF04149"/>
    </source>
</evidence>
<dbReference type="Pfam" id="PF04149">
    <property type="entry name" value="DUF397"/>
    <property type="match status" value="1"/>
</dbReference>
<evidence type="ECO:0000313" key="4">
    <source>
        <dbReference type="Proteomes" id="UP001597018"/>
    </source>
</evidence>
<sequence>MTRSTDNFTGWRKSSRSNGHGGMCVEVGSAPGIVGVRDSKLGEGSPVLVVSRRRWADFAFALRAGTFDRSA</sequence>
<dbReference type="InterPro" id="IPR007278">
    <property type="entry name" value="DUF397"/>
</dbReference>
<evidence type="ECO:0000313" key="3">
    <source>
        <dbReference type="EMBL" id="MFD0919033.1"/>
    </source>
</evidence>
<name>A0ABW3FMD5_9PSEU</name>
<dbReference type="Proteomes" id="UP001597018">
    <property type="component" value="Unassembled WGS sequence"/>
</dbReference>
<gene>
    <name evidence="3" type="ORF">ACFQ16_04680</name>
</gene>
<feature type="region of interest" description="Disordered" evidence="1">
    <location>
        <begin position="1"/>
        <end position="23"/>
    </location>
</feature>
<feature type="domain" description="DUF397" evidence="2">
    <location>
        <begin position="10"/>
        <end position="60"/>
    </location>
</feature>
<evidence type="ECO:0000256" key="1">
    <source>
        <dbReference type="SAM" id="MobiDB-lite"/>
    </source>
</evidence>
<protein>
    <submittedName>
        <fullName evidence="3">DUF397 domain-containing protein</fullName>
    </submittedName>
</protein>
<organism evidence="3 4">
    <name type="scientific">Saccharopolyspora rosea</name>
    <dbReference type="NCBI Taxonomy" id="524884"/>
    <lineage>
        <taxon>Bacteria</taxon>
        <taxon>Bacillati</taxon>
        <taxon>Actinomycetota</taxon>
        <taxon>Actinomycetes</taxon>
        <taxon>Pseudonocardiales</taxon>
        <taxon>Pseudonocardiaceae</taxon>
        <taxon>Saccharopolyspora</taxon>
    </lineage>
</organism>
<dbReference type="RefSeq" id="WP_263250880.1">
    <property type="nucleotide sequence ID" value="NZ_CP102826.1"/>
</dbReference>
<keyword evidence="4" id="KW-1185">Reference proteome</keyword>